<name>A0A433THA4_ELYCH</name>
<reference evidence="2 3" key="1">
    <citation type="submission" date="2019-01" db="EMBL/GenBank/DDBJ databases">
        <title>A draft genome assembly of the solar-powered sea slug Elysia chlorotica.</title>
        <authorList>
            <person name="Cai H."/>
            <person name="Li Q."/>
            <person name="Fang X."/>
            <person name="Li J."/>
            <person name="Curtis N.E."/>
            <person name="Altenburger A."/>
            <person name="Shibata T."/>
            <person name="Feng M."/>
            <person name="Maeda T."/>
            <person name="Schwartz J.A."/>
            <person name="Shigenobu S."/>
            <person name="Lundholm N."/>
            <person name="Nishiyama T."/>
            <person name="Yang H."/>
            <person name="Hasebe M."/>
            <person name="Li S."/>
            <person name="Pierce S.K."/>
            <person name="Wang J."/>
        </authorList>
    </citation>
    <scope>NUCLEOTIDE SEQUENCE [LARGE SCALE GENOMIC DNA]</scope>
    <source>
        <strain evidence="2">EC2010</strain>
        <tissue evidence="2">Whole organism of an adult</tissue>
    </source>
</reference>
<organism evidence="2 3">
    <name type="scientific">Elysia chlorotica</name>
    <name type="common">Eastern emerald elysia</name>
    <name type="synonym">Sea slug</name>
    <dbReference type="NCBI Taxonomy" id="188477"/>
    <lineage>
        <taxon>Eukaryota</taxon>
        <taxon>Metazoa</taxon>
        <taxon>Spiralia</taxon>
        <taxon>Lophotrochozoa</taxon>
        <taxon>Mollusca</taxon>
        <taxon>Gastropoda</taxon>
        <taxon>Heterobranchia</taxon>
        <taxon>Euthyneura</taxon>
        <taxon>Panpulmonata</taxon>
        <taxon>Sacoglossa</taxon>
        <taxon>Placobranchoidea</taxon>
        <taxon>Plakobranchidae</taxon>
        <taxon>Elysia</taxon>
    </lineage>
</organism>
<keyword evidence="3" id="KW-1185">Reference proteome</keyword>
<dbReference type="EMBL" id="RQTK01000362">
    <property type="protein sequence ID" value="RUS80982.1"/>
    <property type="molecule type" value="Genomic_DNA"/>
</dbReference>
<evidence type="ECO:0000313" key="2">
    <source>
        <dbReference type="EMBL" id="RUS80982.1"/>
    </source>
</evidence>
<sequence>MDGTAATLEARRLIQSLEENPPEPIQEACAKFALRHILNSLRLVGVFFQHDHYEVIRNPRPALTEVEYLSADSLKHLVDTENEQFGSSDKSTGSTTDFKS</sequence>
<evidence type="ECO:0000313" key="3">
    <source>
        <dbReference type="Proteomes" id="UP000271974"/>
    </source>
</evidence>
<gene>
    <name evidence="2" type="ORF">EGW08_011257</name>
</gene>
<feature type="compositionally biased region" description="Low complexity" evidence="1">
    <location>
        <begin position="85"/>
        <end position="100"/>
    </location>
</feature>
<proteinExistence type="predicted"/>
<comment type="caution">
    <text evidence="2">The sequence shown here is derived from an EMBL/GenBank/DDBJ whole genome shotgun (WGS) entry which is preliminary data.</text>
</comment>
<accession>A0A433THA4</accession>
<dbReference type="Proteomes" id="UP000271974">
    <property type="component" value="Unassembled WGS sequence"/>
</dbReference>
<evidence type="ECO:0000256" key="1">
    <source>
        <dbReference type="SAM" id="MobiDB-lite"/>
    </source>
</evidence>
<feature type="region of interest" description="Disordered" evidence="1">
    <location>
        <begin position="80"/>
        <end position="100"/>
    </location>
</feature>
<feature type="non-terminal residue" evidence="2">
    <location>
        <position position="100"/>
    </location>
</feature>
<dbReference type="AlphaFoldDB" id="A0A433THA4"/>
<protein>
    <submittedName>
        <fullName evidence="2">Uncharacterized protein</fullName>
    </submittedName>
</protein>